<accession>A0A1M6NJ83</accession>
<dbReference type="Proteomes" id="UP000184474">
    <property type="component" value="Unassembled WGS sequence"/>
</dbReference>
<keyword evidence="2" id="KW-1185">Reference proteome</keyword>
<evidence type="ECO:0000313" key="2">
    <source>
        <dbReference type="Proteomes" id="UP000184474"/>
    </source>
</evidence>
<dbReference type="InterPro" id="IPR025634">
    <property type="entry name" value="DUF4292"/>
</dbReference>
<evidence type="ECO:0008006" key="3">
    <source>
        <dbReference type="Google" id="ProtNLM"/>
    </source>
</evidence>
<dbReference type="EMBL" id="FRAA01000002">
    <property type="protein sequence ID" value="SHJ95694.1"/>
    <property type="molecule type" value="Genomic_DNA"/>
</dbReference>
<name>A0A1M6NJ83_REIAG</name>
<dbReference type="STRING" id="156994.SAMN04488028_102276"/>
<dbReference type="Pfam" id="PF14125">
    <property type="entry name" value="DUF4292"/>
    <property type="match status" value="1"/>
</dbReference>
<organism evidence="1 2">
    <name type="scientific">Reichenbachiella agariperforans</name>
    <dbReference type="NCBI Taxonomy" id="156994"/>
    <lineage>
        <taxon>Bacteria</taxon>
        <taxon>Pseudomonadati</taxon>
        <taxon>Bacteroidota</taxon>
        <taxon>Cytophagia</taxon>
        <taxon>Cytophagales</taxon>
        <taxon>Reichenbachiellaceae</taxon>
        <taxon>Reichenbachiella</taxon>
    </lineage>
</organism>
<dbReference type="PROSITE" id="PS51257">
    <property type="entry name" value="PROKAR_LIPOPROTEIN"/>
    <property type="match status" value="1"/>
</dbReference>
<dbReference type="AlphaFoldDB" id="A0A1M6NJ83"/>
<reference evidence="2" key="1">
    <citation type="submission" date="2016-11" db="EMBL/GenBank/DDBJ databases">
        <authorList>
            <person name="Varghese N."/>
            <person name="Submissions S."/>
        </authorList>
    </citation>
    <scope>NUCLEOTIDE SEQUENCE [LARGE SCALE GENOMIC DNA]</scope>
    <source>
        <strain evidence="2">DSM 26134</strain>
    </source>
</reference>
<sequence length="250" mass="28929">MNKILTCIICILLLTSCNKKFPLFNNGNNERFHLNDLSYDNIAIKSKMKYKGDDNLKFTANIRMKKDSAVWFSLSPGFGIEAARGVVDKDSLLILDKIHKEYSVRSMQELFKGFNFNFELSMIESIVIGNLVWHIEHKDRAVKQNGYYQIVQEKGDLRLTSYIGANSMKLEKLLAESINTDNQVMVTYGDFQKEEKAIYPTSIEIEATYYDTKYKKEKSANITMDHLKVEIDKKDYNYHIGIPSKYALKN</sequence>
<protein>
    <recommendedName>
        <fullName evidence="3">DUF4292 domain-containing protein</fullName>
    </recommendedName>
</protein>
<proteinExistence type="predicted"/>
<dbReference type="RefSeq" id="WP_073121158.1">
    <property type="nucleotide sequence ID" value="NZ_FRAA01000002.1"/>
</dbReference>
<gene>
    <name evidence="1" type="ORF">SAMN04488028_102276</name>
</gene>
<evidence type="ECO:0000313" key="1">
    <source>
        <dbReference type="EMBL" id="SHJ95694.1"/>
    </source>
</evidence>